<evidence type="ECO:0000313" key="1">
    <source>
        <dbReference type="EMBL" id="EER74961.1"/>
    </source>
</evidence>
<protein>
    <recommendedName>
        <fullName evidence="3">Phage protein</fullName>
    </recommendedName>
</protein>
<reference evidence="1 2" key="1">
    <citation type="submission" date="2009-04" db="EMBL/GenBank/DDBJ databases">
        <authorList>
            <person name="Qin X."/>
            <person name="Bachman B."/>
            <person name="Battles P."/>
            <person name="Bell A."/>
            <person name="Bess C."/>
            <person name="Bickham C."/>
            <person name="Chaboub L."/>
            <person name="Chen D."/>
            <person name="Coyle M."/>
            <person name="Deiros D.R."/>
            <person name="Dinh H."/>
            <person name="Forbes L."/>
            <person name="Fowler G."/>
            <person name="Francisco L."/>
            <person name="Fu Q."/>
            <person name="Gubbala S."/>
            <person name="Hale W."/>
            <person name="Han Y."/>
            <person name="Hemphill L."/>
            <person name="Highlander S.K."/>
            <person name="Hirani K."/>
            <person name="Hogues M."/>
            <person name="Jackson L."/>
            <person name="Jakkamsetti A."/>
            <person name="Javaid M."/>
            <person name="Jiang H."/>
            <person name="Korchina V."/>
            <person name="Kovar C."/>
            <person name="Lara F."/>
            <person name="Lee S."/>
            <person name="Mata R."/>
            <person name="Mathew T."/>
            <person name="Moen C."/>
            <person name="Morales K."/>
            <person name="Munidasa M."/>
            <person name="Nazareth L."/>
            <person name="Ngo R."/>
            <person name="Nguyen L."/>
            <person name="Okwuonu G."/>
            <person name="Ongeri F."/>
            <person name="Patil S."/>
            <person name="Petrosino J."/>
            <person name="Pham C."/>
            <person name="Pham P."/>
            <person name="Pu L.-L."/>
            <person name="Puazo M."/>
            <person name="Raj R."/>
            <person name="Reid J."/>
            <person name="Rouhana J."/>
            <person name="Saada N."/>
            <person name="Shang Y."/>
            <person name="Simmons D."/>
            <person name="Thornton R."/>
            <person name="Warren J."/>
            <person name="Weissenberger G."/>
            <person name="Zhang J."/>
            <person name="Zhang L."/>
            <person name="Zhou C."/>
            <person name="Zhu D."/>
            <person name="Muzny D."/>
            <person name="Worley K."/>
            <person name="Gibbs R."/>
        </authorList>
    </citation>
    <scope>NUCLEOTIDE SEQUENCE [LARGE SCALE GENOMIC DNA]</scope>
    <source>
        <strain evidence="1 2">ATCC 33313</strain>
    </source>
</reference>
<sequence>MVMEKENTMEKFIVEKKQVRVKAYKTDKTMYIKTLEGTMKADPGDWIVTGVDGEQYPVKPDIFDKTYKILEKDA</sequence>
<accession>C5RAA7</accession>
<keyword evidence="2" id="KW-1185">Reference proteome</keyword>
<evidence type="ECO:0000313" key="2">
    <source>
        <dbReference type="Proteomes" id="UP000004528"/>
    </source>
</evidence>
<organism evidence="1 2">
    <name type="scientific">Weissella paramesenteroides ATCC 33313</name>
    <dbReference type="NCBI Taxonomy" id="585506"/>
    <lineage>
        <taxon>Bacteria</taxon>
        <taxon>Bacillati</taxon>
        <taxon>Bacillota</taxon>
        <taxon>Bacilli</taxon>
        <taxon>Lactobacillales</taxon>
        <taxon>Lactobacillaceae</taxon>
        <taxon>Weissella</taxon>
    </lineage>
</organism>
<gene>
    <name evidence="1" type="ORF">HMPREF0877_0902</name>
</gene>
<comment type="caution">
    <text evidence="1">The sequence shown here is derived from an EMBL/GenBank/DDBJ whole genome shotgun (WGS) entry which is preliminary data.</text>
</comment>
<dbReference type="AlphaFoldDB" id="C5RAA7"/>
<dbReference type="EMBL" id="ACKU01000012">
    <property type="protein sequence ID" value="EER74961.1"/>
    <property type="molecule type" value="Genomic_DNA"/>
</dbReference>
<proteinExistence type="predicted"/>
<dbReference type="Proteomes" id="UP000004528">
    <property type="component" value="Unassembled WGS sequence"/>
</dbReference>
<name>C5RAA7_WEIPA</name>
<evidence type="ECO:0008006" key="3">
    <source>
        <dbReference type="Google" id="ProtNLM"/>
    </source>
</evidence>
<dbReference type="STRING" id="585506.HMPREF0877_0902"/>
<dbReference type="HOGENOM" id="CLU_165422_2_0_9"/>
<dbReference type="eggNOG" id="ENOG50309C5">
    <property type="taxonomic scope" value="Bacteria"/>
</dbReference>